<dbReference type="EMBL" id="BMAT01007317">
    <property type="protein sequence ID" value="GFR62085.1"/>
    <property type="molecule type" value="Genomic_DNA"/>
</dbReference>
<evidence type="ECO:0000313" key="3">
    <source>
        <dbReference type="Proteomes" id="UP000762676"/>
    </source>
</evidence>
<comment type="caution">
    <text evidence="2">The sequence shown here is derived from an EMBL/GenBank/DDBJ whole genome shotgun (WGS) entry which is preliminary data.</text>
</comment>
<accession>A0AAV4ENB8</accession>
<reference evidence="2 3" key="1">
    <citation type="journal article" date="2021" name="Elife">
        <title>Chloroplast acquisition without the gene transfer in kleptoplastic sea slugs, Plakobranchus ocellatus.</title>
        <authorList>
            <person name="Maeda T."/>
            <person name="Takahashi S."/>
            <person name="Yoshida T."/>
            <person name="Shimamura S."/>
            <person name="Takaki Y."/>
            <person name="Nagai Y."/>
            <person name="Toyoda A."/>
            <person name="Suzuki Y."/>
            <person name="Arimoto A."/>
            <person name="Ishii H."/>
            <person name="Satoh N."/>
            <person name="Nishiyama T."/>
            <person name="Hasebe M."/>
            <person name="Maruyama T."/>
            <person name="Minagawa J."/>
            <person name="Obokata J."/>
            <person name="Shigenobu S."/>
        </authorList>
    </citation>
    <scope>NUCLEOTIDE SEQUENCE [LARGE SCALE GENOMIC DNA]</scope>
</reference>
<gene>
    <name evidence="2" type="ORF">ElyMa_003573700</name>
</gene>
<dbReference type="AlphaFoldDB" id="A0AAV4ENB8"/>
<keyword evidence="3" id="KW-1185">Reference proteome</keyword>
<evidence type="ECO:0000259" key="1">
    <source>
        <dbReference type="Pfam" id="PF13843"/>
    </source>
</evidence>
<organism evidence="2 3">
    <name type="scientific">Elysia marginata</name>
    <dbReference type="NCBI Taxonomy" id="1093978"/>
    <lineage>
        <taxon>Eukaryota</taxon>
        <taxon>Metazoa</taxon>
        <taxon>Spiralia</taxon>
        <taxon>Lophotrochozoa</taxon>
        <taxon>Mollusca</taxon>
        <taxon>Gastropoda</taxon>
        <taxon>Heterobranchia</taxon>
        <taxon>Euthyneura</taxon>
        <taxon>Panpulmonata</taxon>
        <taxon>Sacoglossa</taxon>
        <taxon>Placobranchoidea</taxon>
        <taxon>Plakobranchidae</taxon>
        <taxon>Elysia</taxon>
    </lineage>
</organism>
<evidence type="ECO:0000313" key="2">
    <source>
        <dbReference type="EMBL" id="GFR62085.1"/>
    </source>
</evidence>
<feature type="domain" description="PiggyBac transposable element-derived protein" evidence="1">
    <location>
        <begin position="7"/>
        <end position="60"/>
    </location>
</feature>
<dbReference type="Pfam" id="PF13843">
    <property type="entry name" value="DDE_Tnp_1_7"/>
    <property type="match status" value="1"/>
</dbReference>
<dbReference type="InterPro" id="IPR029526">
    <property type="entry name" value="PGBD"/>
</dbReference>
<dbReference type="PANTHER" id="PTHR46599">
    <property type="entry name" value="PIGGYBAC TRANSPOSABLE ELEMENT-DERIVED PROTEIN 4"/>
    <property type="match status" value="1"/>
</dbReference>
<name>A0AAV4ENB8_9GAST</name>
<dbReference type="PANTHER" id="PTHR46599:SF3">
    <property type="entry name" value="PIGGYBAC TRANSPOSABLE ELEMENT-DERIVED PROTEIN 4"/>
    <property type="match status" value="1"/>
</dbReference>
<protein>
    <submittedName>
        <fullName evidence="2">PiggyBac transposable element-derived protein 4-like Protein</fullName>
    </submittedName>
</protein>
<sequence length="190" mass="21657">MSTHTTRTETKAKPDAVIDYTSNMSGVDQSDQLISYNPLHRKTVKWWKKLAFHLITLCVVQSHIILNKARQLQRKRPLQLECFMRKLCLALAKEGKALEEEPESEEGVPVPSTSGSELGRLTGRHFPVPCEENRKRGVCTVCYEKLKKSGADAKALKQSQKTYYKCGQCQKSLCVFPCFTDYHTKQDFTI</sequence>
<proteinExistence type="predicted"/>
<dbReference type="Proteomes" id="UP000762676">
    <property type="component" value="Unassembled WGS sequence"/>
</dbReference>